<gene>
    <name evidence="2" type="ORF">B0A52_00700</name>
</gene>
<proteinExistence type="predicted"/>
<dbReference type="AlphaFoldDB" id="A0A438NHY8"/>
<dbReference type="Proteomes" id="UP000288859">
    <property type="component" value="Unassembled WGS sequence"/>
</dbReference>
<evidence type="ECO:0000313" key="2">
    <source>
        <dbReference type="EMBL" id="RVX75347.1"/>
    </source>
</evidence>
<evidence type="ECO:0000256" key="1">
    <source>
        <dbReference type="SAM" id="Phobius"/>
    </source>
</evidence>
<reference evidence="2 3" key="1">
    <citation type="submission" date="2017-03" db="EMBL/GenBank/DDBJ databases">
        <title>Genomes of endolithic fungi from Antarctica.</title>
        <authorList>
            <person name="Coleine C."/>
            <person name="Masonjones S."/>
            <person name="Stajich J.E."/>
        </authorList>
    </citation>
    <scope>NUCLEOTIDE SEQUENCE [LARGE SCALE GENOMIC DNA]</scope>
    <source>
        <strain evidence="2 3">CCFEE 6314</strain>
    </source>
</reference>
<keyword evidence="1" id="KW-0472">Membrane</keyword>
<dbReference type="Pfam" id="PF11735">
    <property type="entry name" value="CAP59_mtransfer"/>
    <property type="match status" value="1"/>
</dbReference>
<dbReference type="PANTHER" id="PTHR34144">
    <property type="entry name" value="CHROMOSOME 8, WHOLE GENOME SHOTGUN SEQUENCE"/>
    <property type="match status" value="1"/>
</dbReference>
<keyword evidence="1" id="KW-1133">Transmembrane helix</keyword>
<keyword evidence="1" id="KW-0812">Transmembrane</keyword>
<name>A0A438NHY8_EXOME</name>
<comment type="caution">
    <text evidence="2">The sequence shown here is derived from an EMBL/GenBank/DDBJ whole genome shotgun (WGS) entry which is preliminary data.</text>
</comment>
<dbReference type="OrthoDB" id="262547at2759"/>
<dbReference type="InterPro" id="IPR021047">
    <property type="entry name" value="Mannosyltransferase_CMT1"/>
</dbReference>
<dbReference type="EMBL" id="NAJM01000002">
    <property type="protein sequence ID" value="RVX75347.1"/>
    <property type="molecule type" value="Genomic_DNA"/>
</dbReference>
<feature type="transmembrane region" description="Helical" evidence="1">
    <location>
        <begin position="7"/>
        <end position="27"/>
    </location>
</feature>
<dbReference type="SUPFAM" id="SSF53448">
    <property type="entry name" value="Nucleotide-diphospho-sugar transferases"/>
    <property type="match status" value="1"/>
</dbReference>
<organism evidence="2 3">
    <name type="scientific">Exophiala mesophila</name>
    <name type="common">Black yeast-like fungus</name>
    <dbReference type="NCBI Taxonomy" id="212818"/>
    <lineage>
        <taxon>Eukaryota</taxon>
        <taxon>Fungi</taxon>
        <taxon>Dikarya</taxon>
        <taxon>Ascomycota</taxon>
        <taxon>Pezizomycotina</taxon>
        <taxon>Eurotiomycetes</taxon>
        <taxon>Chaetothyriomycetidae</taxon>
        <taxon>Chaetothyriales</taxon>
        <taxon>Herpotrichiellaceae</taxon>
        <taxon>Exophiala</taxon>
    </lineage>
</organism>
<dbReference type="Gene3D" id="3.90.550.10">
    <property type="entry name" value="Spore Coat Polysaccharide Biosynthesis Protein SpsA, Chain A"/>
    <property type="match status" value="1"/>
</dbReference>
<accession>A0A438NHY8</accession>
<protein>
    <recommendedName>
        <fullName evidence="4">Alpha-1,3-mannosyltransferase CMT1</fullName>
    </recommendedName>
</protein>
<dbReference type="InterPro" id="IPR029044">
    <property type="entry name" value="Nucleotide-diphossugar_trans"/>
</dbReference>
<dbReference type="PANTHER" id="PTHR34144:SF5">
    <property type="entry name" value="ALPHA-1,3-MANNOSYLTRANSFERASE CMT1"/>
    <property type="match status" value="1"/>
</dbReference>
<sequence>MKGVCLFVGRASLILSLFAIFITLHFWQEPLISTIRTLNGSTSDDVSLQLDVSLLSGHDSNEPRIGIVRSSKGAGQTIETQARTEPFSCDHRTGDPEMFDKSTAIVESIMSHGHSISELQCPSVNEERYSVLRHVKKSNSMPKYFFALDLHQSIHVIDQLLGSVVDAIRYLGPANCFLSILEGRSTDGTYEVLKELKAQLPNLGIHYQLQCNEDDPFGEGRDRIVTLASFRNYALLNLTSDPGLFDPDTVIVFLNDVALCTEDILELIYQRQSLEADMTCAMDWINGGSLFYDVWISRMMNGETFFEVPQSGSWDFSSNLFWNDRKTKDRYSLGYPFQVFSCWNGAVVMTANPFLEQKIRFRSEHDGECRLGEPVHLCKDLWKLGHGRIAVIPSVNVAYQMEDASSAKDKHGTVSSWVTRQDAAENKIVWKAKPPQLVKCVTPWNQPSWEDWDQGLPGWLP</sequence>
<evidence type="ECO:0000313" key="3">
    <source>
        <dbReference type="Proteomes" id="UP000288859"/>
    </source>
</evidence>
<evidence type="ECO:0008006" key="4">
    <source>
        <dbReference type="Google" id="ProtNLM"/>
    </source>
</evidence>